<keyword evidence="2" id="KW-1133">Transmembrane helix</keyword>
<keyword evidence="3" id="KW-0732">Signal</keyword>
<dbReference type="InterPro" id="IPR001507">
    <property type="entry name" value="ZP_dom"/>
</dbReference>
<dbReference type="PROSITE" id="PS51034">
    <property type="entry name" value="ZP_2"/>
    <property type="match status" value="1"/>
</dbReference>
<organism evidence="6 7">
    <name type="scientific">Artemia franciscana</name>
    <name type="common">Brine shrimp</name>
    <name type="synonym">Artemia sanfranciscana</name>
    <dbReference type="NCBI Taxonomy" id="6661"/>
    <lineage>
        <taxon>Eukaryota</taxon>
        <taxon>Metazoa</taxon>
        <taxon>Ecdysozoa</taxon>
        <taxon>Arthropoda</taxon>
        <taxon>Crustacea</taxon>
        <taxon>Branchiopoda</taxon>
        <taxon>Anostraca</taxon>
        <taxon>Artemiidae</taxon>
        <taxon>Artemia</taxon>
    </lineage>
</organism>
<dbReference type="Proteomes" id="UP001187531">
    <property type="component" value="Unassembled WGS sequence"/>
</dbReference>
<keyword evidence="2" id="KW-0472">Membrane</keyword>
<keyword evidence="7" id="KW-1185">Reference proteome</keyword>
<evidence type="ECO:0008006" key="8">
    <source>
        <dbReference type="Google" id="ProtNLM"/>
    </source>
</evidence>
<evidence type="ECO:0000259" key="5">
    <source>
        <dbReference type="PROSITE" id="PS51034"/>
    </source>
</evidence>
<dbReference type="PROSITE" id="PS50948">
    <property type="entry name" value="PAN"/>
    <property type="match status" value="2"/>
</dbReference>
<dbReference type="SMART" id="SM00473">
    <property type="entry name" value="PAN_AP"/>
    <property type="match status" value="2"/>
</dbReference>
<dbReference type="Pfam" id="PF14295">
    <property type="entry name" value="PAN_4"/>
    <property type="match status" value="2"/>
</dbReference>
<evidence type="ECO:0000259" key="4">
    <source>
        <dbReference type="PROSITE" id="PS50948"/>
    </source>
</evidence>
<evidence type="ECO:0000256" key="1">
    <source>
        <dbReference type="SAM" id="MobiDB-lite"/>
    </source>
</evidence>
<dbReference type="InterPro" id="IPR056953">
    <property type="entry name" value="CUT_N"/>
</dbReference>
<protein>
    <recommendedName>
        <fullName evidence="8">Cuticlin-1</fullName>
    </recommendedName>
</protein>
<feature type="signal peptide" evidence="3">
    <location>
        <begin position="1"/>
        <end position="23"/>
    </location>
</feature>
<sequence>MGHVSGTVYFYLLIVLLCGVVNGRQAFEKLTDLDFRGTTYYTIRNLTLYECQGWCREEPECAAASFSFVANPLAPIQETLCLLQNDTEAIDPTVIGQKVTSSYYFVKLDVDSENVCNRPWTFERVPNKLLRSHDDALLFTSTKEGCLAACLDEERFLCRSVEYNFATTQCHLSRDDRRTVSDGTELVDAVGIDYFENSCLKGNEACNGARTLQVPDLGIPNDRVALHTSLHFYPDKEFAAGSLQACQRACQIENEFLCRSGFFREGESNKPNCRLYHLDHWTLPDGVSSYLGKERPLLDDGESIGTFFENSCQDDPDKSDGQGVPGSSGSVTDKFSTFTIPDFSTSRPSADGTDINCDSRGICYDVSVICRDTKIEVAIKTSKSFSGRVYALGRSETCNVDIINSDSFRLDLTMNGQDCNTQSINGQFSNTIVVQHHSVVMTKADKIYKVRCTYDMSPRNITFGMMPIRDPDMISITSAPEAPPPRIRILDPEGKDVETVRIGDRLSFRIEIPEDTPYGIFARSCIAMAKDSRTTFQIVDDDGCPVDPLIFPRFIPDGNNLQSSYEAFRFTESYGVIFQCNVRYCLGQCEPAKCPWGSDSYEAWGRKRRSISTGSKVHIHTQKSTSSGEDDVDVTLSREVLVLDIGEEPNKLTMNHLSEEEETKPSDLTRMISVPTDATAVVSTSCPTRTSVFALAATCVLLLILYVATMTYILLRKWSLSPKDV</sequence>
<dbReference type="SMART" id="SM00241">
    <property type="entry name" value="ZP"/>
    <property type="match status" value="1"/>
</dbReference>
<feature type="domain" description="Apple" evidence="4">
    <location>
        <begin position="116"/>
        <end position="199"/>
    </location>
</feature>
<dbReference type="InterPro" id="IPR052774">
    <property type="entry name" value="Celegans_DevNeuronal_Protein"/>
</dbReference>
<dbReference type="CDD" id="cd01099">
    <property type="entry name" value="PAN_AP_HGF"/>
    <property type="match status" value="1"/>
</dbReference>
<dbReference type="InterPro" id="IPR042235">
    <property type="entry name" value="ZP-C_dom"/>
</dbReference>
<accession>A0AA88I1L1</accession>
<evidence type="ECO:0000313" key="7">
    <source>
        <dbReference type="Proteomes" id="UP001187531"/>
    </source>
</evidence>
<feature type="region of interest" description="Disordered" evidence="1">
    <location>
        <begin position="309"/>
        <end position="335"/>
    </location>
</feature>
<feature type="compositionally biased region" description="Polar residues" evidence="1">
    <location>
        <begin position="325"/>
        <end position="335"/>
    </location>
</feature>
<dbReference type="InterPro" id="IPR003609">
    <property type="entry name" value="Pan_app"/>
</dbReference>
<dbReference type="Pfam" id="PF25057">
    <property type="entry name" value="CUT_N"/>
    <property type="match status" value="1"/>
</dbReference>
<dbReference type="Gene3D" id="3.50.4.10">
    <property type="entry name" value="Hepatocyte Growth Factor"/>
    <property type="match status" value="3"/>
</dbReference>
<keyword evidence="2" id="KW-0812">Transmembrane</keyword>
<dbReference type="PANTHER" id="PTHR47327">
    <property type="entry name" value="FI18240P1-RELATED"/>
    <property type="match status" value="1"/>
</dbReference>
<dbReference type="AlphaFoldDB" id="A0AA88I1L1"/>
<dbReference type="EMBL" id="JAVRJZ010000008">
    <property type="protein sequence ID" value="KAK2719719.1"/>
    <property type="molecule type" value="Genomic_DNA"/>
</dbReference>
<dbReference type="Pfam" id="PF00024">
    <property type="entry name" value="PAN_1"/>
    <property type="match status" value="1"/>
</dbReference>
<dbReference type="GO" id="GO:0009653">
    <property type="term" value="P:anatomical structure morphogenesis"/>
    <property type="evidence" value="ECO:0007669"/>
    <property type="project" value="TreeGrafter"/>
</dbReference>
<name>A0AA88I1L1_ARTSF</name>
<gene>
    <name evidence="6" type="ORF">QYM36_005263</name>
</gene>
<evidence type="ECO:0000256" key="2">
    <source>
        <dbReference type="SAM" id="Phobius"/>
    </source>
</evidence>
<reference evidence="6" key="1">
    <citation type="submission" date="2023-07" db="EMBL/GenBank/DDBJ databases">
        <title>Chromosome-level genome assembly of Artemia franciscana.</title>
        <authorList>
            <person name="Jo E."/>
        </authorList>
    </citation>
    <scope>NUCLEOTIDE SEQUENCE</scope>
    <source>
        <tissue evidence="6">Whole body</tissue>
    </source>
</reference>
<feature type="chain" id="PRO_5041725006" description="Cuticlin-1" evidence="3">
    <location>
        <begin position="24"/>
        <end position="725"/>
    </location>
</feature>
<proteinExistence type="predicted"/>
<dbReference type="PANTHER" id="PTHR47327:SF1">
    <property type="entry name" value="RE15579P"/>
    <property type="match status" value="1"/>
</dbReference>
<evidence type="ECO:0000256" key="3">
    <source>
        <dbReference type="SAM" id="SignalP"/>
    </source>
</evidence>
<dbReference type="Gene3D" id="2.60.40.4100">
    <property type="entry name" value="Zona pellucida, ZP-C domain"/>
    <property type="match status" value="1"/>
</dbReference>
<feature type="domain" description="ZP" evidence="5">
    <location>
        <begin position="369"/>
        <end position="601"/>
    </location>
</feature>
<feature type="transmembrane region" description="Helical" evidence="2">
    <location>
        <begin position="692"/>
        <end position="715"/>
    </location>
</feature>
<feature type="domain" description="Apple" evidence="4">
    <location>
        <begin position="18"/>
        <end position="108"/>
    </location>
</feature>
<dbReference type="SUPFAM" id="SSF57414">
    <property type="entry name" value="Hairpin loop containing domain-like"/>
    <property type="match status" value="2"/>
</dbReference>
<comment type="caution">
    <text evidence="6">The sequence shown here is derived from an EMBL/GenBank/DDBJ whole genome shotgun (WGS) entry which is preliminary data.</text>
</comment>
<evidence type="ECO:0000313" key="6">
    <source>
        <dbReference type="EMBL" id="KAK2719719.1"/>
    </source>
</evidence>